<dbReference type="InterPro" id="IPR015422">
    <property type="entry name" value="PyrdxlP-dep_Trfase_small"/>
</dbReference>
<dbReference type="Proteomes" id="UP000215914">
    <property type="component" value="Unassembled WGS sequence"/>
</dbReference>
<keyword evidence="1" id="KW-0808">Transferase</keyword>
<dbReference type="Gramene" id="mRNA:HanXRQr2_Chr03g0113871">
    <property type="protein sequence ID" value="mRNA:HanXRQr2_Chr03g0113871"/>
    <property type="gene ID" value="HanXRQr2_Chr03g0113871"/>
</dbReference>
<sequence length="88" mass="9578">MCKEESATPETNPVNIEVIGGLTSYTAGSPASKLAVILISDIYGRTVGLKNWVRITFAAEPSSLEEALERVKSFSYRHSYKQNGSVDP</sequence>
<dbReference type="GO" id="GO:0016740">
    <property type="term" value="F:transferase activity"/>
    <property type="evidence" value="ECO:0007669"/>
    <property type="project" value="UniProtKB-KW"/>
</dbReference>
<gene>
    <name evidence="1" type="ORF">HanXRQr2_Chr03g0113871</name>
</gene>
<protein>
    <submittedName>
        <fullName evidence="1">Pyridoxal phosphate-dependent transferase domain 1</fullName>
    </submittedName>
</protein>
<reference evidence="1" key="1">
    <citation type="journal article" date="2017" name="Nature">
        <title>The sunflower genome provides insights into oil metabolism, flowering and Asterid evolution.</title>
        <authorList>
            <person name="Badouin H."/>
            <person name="Gouzy J."/>
            <person name="Grassa C.J."/>
            <person name="Murat F."/>
            <person name="Staton S.E."/>
            <person name="Cottret L."/>
            <person name="Lelandais-Briere C."/>
            <person name="Owens G.L."/>
            <person name="Carrere S."/>
            <person name="Mayjonade B."/>
            <person name="Legrand L."/>
            <person name="Gill N."/>
            <person name="Kane N.C."/>
            <person name="Bowers J.E."/>
            <person name="Hubner S."/>
            <person name="Bellec A."/>
            <person name="Berard A."/>
            <person name="Berges H."/>
            <person name="Blanchet N."/>
            <person name="Boniface M.C."/>
            <person name="Brunel D."/>
            <person name="Catrice O."/>
            <person name="Chaidir N."/>
            <person name="Claudel C."/>
            <person name="Donnadieu C."/>
            <person name="Faraut T."/>
            <person name="Fievet G."/>
            <person name="Helmstetter N."/>
            <person name="King M."/>
            <person name="Knapp S.J."/>
            <person name="Lai Z."/>
            <person name="Le Paslier M.C."/>
            <person name="Lippi Y."/>
            <person name="Lorenzon L."/>
            <person name="Mandel J.R."/>
            <person name="Marage G."/>
            <person name="Marchand G."/>
            <person name="Marquand E."/>
            <person name="Bret-Mestries E."/>
            <person name="Morien E."/>
            <person name="Nambeesan S."/>
            <person name="Nguyen T."/>
            <person name="Pegot-Espagnet P."/>
            <person name="Pouilly N."/>
            <person name="Raftis F."/>
            <person name="Sallet E."/>
            <person name="Schiex T."/>
            <person name="Thomas J."/>
            <person name="Vandecasteele C."/>
            <person name="Vares D."/>
            <person name="Vear F."/>
            <person name="Vautrin S."/>
            <person name="Crespi M."/>
            <person name="Mangin B."/>
            <person name="Burke J.M."/>
            <person name="Salse J."/>
            <person name="Munos S."/>
            <person name="Vincourt P."/>
            <person name="Rieseberg L.H."/>
            <person name="Langlade N.B."/>
        </authorList>
    </citation>
    <scope>NUCLEOTIDE SEQUENCE</scope>
    <source>
        <tissue evidence="1">Leaves</tissue>
    </source>
</reference>
<reference evidence="1" key="2">
    <citation type="submission" date="2020-06" db="EMBL/GenBank/DDBJ databases">
        <title>Helianthus annuus Genome sequencing and assembly Release 2.</title>
        <authorList>
            <person name="Gouzy J."/>
            <person name="Langlade N."/>
            <person name="Munos S."/>
        </authorList>
    </citation>
    <scope>NUCLEOTIDE SEQUENCE</scope>
    <source>
        <tissue evidence="1">Leaves</tissue>
    </source>
</reference>
<proteinExistence type="predicted"/>
<accession>A0A9K3NW71</accession>
<comment type="caution">
    <text evidence="1">The sequence shown here is derived from an EMBL/GenBank/DDBJ whole genome shotgun (WGS) entry which is preliminary data.</text>
</comment>
<dbReference type="AlphaFoldDB" id="A0A9K3NW71"/>
<name>A0A9K3NW71_HELAN</name>
<evidence type="ECO:0000313" key="1">
    <source>
        <dbReference type="EMBL" id="KAF5814684.1"/>
    </source>
</evidence>
<dbReference type="Gene3D" id="3.90.1150.10">
    <property type="entry name" value="Aspartate Aminotransferase, domain 1"/>
    <property type="match status" value="1"/>
</dbReference>
<organism evidence="1 2">
    <name type="scientific">Helianthus annuus</name>
    <name type="common">Common sunflower</name>
    <dbReference type="NCBI Taxonomy" id="4232"/>
    <lineage>
        <taxon>Eukaryota</taxon>
        <taxon>Viridiplantae</taxon>
        <taxon>Streptophyta</taxon>
        <taxon>Embryophyta</taxon>
        <taxon>Tracheophyta</taxon>
        <taxon>Spermatophyta</taxon>
        <taxon>Magnoliopsida</taxon>
        <taxon>eudicotyledons</taxon>
        <taxon>Gunneridae</taxon>
        <taxon>Pentapetalae</taxon>
        <taxon>asterids</taxon>
        <taxon>campanulids</taxon>
        <taxon>Asterales</taxon>
        <taxon>Asteraceae</taxon>
        <taxon>Asteroideae</taxon>
        <taxon>Heliantheae alliance</taxon>
        <taxon>Heliantheae</taxon>
        <taxon>Helianthus</taxon>
    </lineage>
</organism>
<dbReference type="EMBL" id="MNCJ02000318">
    <property type="protein sequence ID" value="KAF5814684.1"/>
    <property type="molecule type" value="Genomic_DNA"/>
</dbReference>
<evidence type="ECO:0000313" key="2">
    <source>
        <dbReference type="Proteomes" id="UP000215914"/>
    </source>
</evidence>
<keyword evidence="2" id="KW-1185">Reference proteome</keyword>